<reference evidence="3 4" key="1">
    <citation type="submission" date="2019-11" db="EMBL/GenBank/DDBJ databases">
        <title>Whole-genome sequencing of Allorhizobium vitis.</title>
        <authorList>
            <person name="Gan H.M."/>
            <person name="Savka M.A."/>
        </authorList>
    </citation>
    <scope>NUCLEOTIDE SEQUENCE [LARGE SCALE GENOMIC DNA]</scope>
    <source>
        <strain evidence="2 4">RF2/1</strain>
        <strain evidence="1 3">T1/7</strain>
    </source>
</reference>
<proteinExistence type="predicted"/>
<dbReference type="Proteomes" id="UP000179536">
    <property type="component" value="Unassembled WGS sequence"/>
</dbReference>
<sequence>MEEAIGPKSVKRLIARTIIQKNNPNRKALRLSVGSCRFALAWLPQKKTFNFHWNKNGSFWSVAYLVR</sequence>
<evidence type="ECO:0000313" key="1">
    <source>
        <dbReference type="EMBL" id="MUO44218.1"/>
    </source>
</evidence>
<dbReference type="EMBL" id="MBFA02000016">
    <property type="protein sequence ID" value="MUP12333.1"/>
    <property type="molecule type" value="Genomic_DNA"/>
</dbReference>
<accession>A0ABD6HD75</accession>
<evidence type="ECO:0000313" key="2">
    <source>
        <dbReference type="EMBL" id="MUP12333.1"/>
    </source>
</evidence>
<keyword evidence="3" id="KW-1185">Reference proteome</keyword>
<name>A0ABD6HD75_AGRVI</name>
<organism evidence="2 4">
    <name type="scientific">Agrobacterium vitis</name>
    <name type="common">Rhizobium vitis</name>
    <dbReference type="NCBI Taxonomy" id="373"/>
    <lineage>
        <taxon>Bacteria</taxon>
        <taxon>Pseudomonadati</taxon>
        <taxon>Pseudomonadota</taxon>
        <taxon>Alphaproteobacteria</taxon>
        <taxon>Hyphomicrobiales</taxon>
        <taxon>Rhizobiaceae</taxon>
        <taxon>Rhizobium/Agrobacterium group</taxon>
        <taxon>Agrobacterium</taxon>
    </lineage>
</organism>
<gene>
    <name evidence="2" type="ORF">BBK91_020955</name>
    <name evidence="1" type="ORF">BBL17_020800</name>
</gene>
<evidence type="ECO:0000313" key="3">
    <source>
        <dbReference type="Proteomes" id="UP000179454"/>
    </source>
</evidence>
<dbReference type="EMBL" id="MBFE02000017">
    <property type="protein sequence ID" value="MUO44218.1"/>
    <property type="molecule type" value="Genomic_DNA"/>
</dbReference>
<evidence type="ECO:0008006" key="5">
    <source>
        <dbReference type="Google" id="ProtNLM"/>
    </source>
</evidence>
<comment type="caution">
    <text evidence="2">The sequence shown here is derived from an EMBL/GenBank/DDBJ whole genome shotgun (WGS) entry which is preliminary data.</text>
</comment>
<dbReference type="Proteomes" id="UP000179454">
    <property type="component" value="Unassembled WGS sequence"/>
</dbReference>
<dbReference type="RefSeq" id="WP_139192370.1">
    <property type="nucleotide sequence ID" value="NZ_MBFA02000016.1"/>
</dbReference>
<protein>
    <recommendedName>
        <fullName evidence="5">Transposase</fullName>
    </recommendedName>
</protein>
<evidence type="ECO:0000313" key="4">
    <source>
        <dbReference type="Proteomes" id="UP000179536"/>
    </source>
</evidence>
<dbReference type="AlphaFoldDB" id="A0ABD6HD75"/>